<organism evidence="2 3">
    <name type="scientific">Candolleomyces eurysporus</name>
    <dbReference type="NCBI Taxonomy" id="2828524"/>
    <lineage>
        <taxon>Eukaryota</taxon>
        <taxon>Fungi</taxon>
        <taxon>Dikarya</taxon>
        <taxon>Basidiomycota</taxon>
        <taxon>Agaricomycotina</taxon>
        <taxon>Agaricomycetes</taxon>
        <taxon>Agaricomycetidae</taxon>
        <taxon>Agaricales</taxon>
        <taxon>Agaricineae</taxon>
        <taxon>Psathyrellaceae</taxon>
        <taxon>Candolleomyces</taxon>
    </lineage>
</organism>
<gene>
    <name evidence="2" type="ORF">H1R20_g10619</name>
</gene>
<evidence type="ECO:0000313" key="2">
    <source>
        <dbReference type="EMBL" id="KAJ2926482.1"/>
    </source>
</evidence>
<feature type="non-terminal residue" evidence="2">
    <location>
        <position position="1"/>
    </location>
</feature>
<accession>A0A9W8ME50</accession>
<dbReference type="Proteomes" id="UP001140091">
    <property type="component" value="Unassembled WGS sequence"/>
</dbReference>
<feature type="compositionally biased region" description="Polar residues" evidence="1">
    <location>
        <begin position="125"/>
        <end position="156"/>
    </location>
</feature>
<feature type="region of interest" description="Disordered" evidence="1">
    <location>
        <begin position="1"/>
        <end position="21"/>
    </location>
</feature>
<comment type="caution">
    <text evidence="2">The sequence shown here is derived from an EMBL/GenBank/DDBJ whole genome shotgun (WGS) entry which is preliminary data.</text>
</comment>
<sequence length="175" mass="19285">MSAPGNFDGNHGWQQGEDFPPYRTRLYRNEYKGVHDQPQNIGPGGQFIGYKKEHFKYLESKALSGSMTREQGERLIQILSESLQESDSTIGYTANGISSYPSMGTRGPGGSQISPPRAGEPPQYFNPTAASGGNFTQTNSTAGQTEGIQPPSTQNKTPKRKTKSEKRWFGKPEHE</sequence>
<feature type="region of interest" description="Disordered" evidence="1">
    <location>
        <begin position="94"/>
        <end position="175"/>
    </location>
</feature>
<feature type="compositionally biased region" description="Basic and acidic residues" evidence="1">
    <location>
        <begin position="165"/>
        <end position="175"/>
    </location>
</feature>
<keyword evidence="3" id="KW-1185">Reference proteome</keyword>
<reference evidence="2" key="1">
    <citation type="submission" date="2022-06" db="EMBL/GenBank/DDBJ databases">
        <title>Genome Sequence of Candolleomyces eurysporus.</title>
        <authorList>
            <person name="Buettner E."/>
        </authorList>
    </citation>
    <scope>NUCLEOTIDE SEQUENCE</scope>
    <source>
        <strain evidence="2">VTCC 930004</strain>
    </source>
</reference>
<dbReference type="AlphaFoldDB" id="A0A9W8ME50"/>
<dbReference type="EMBL" id="JANBPK010001058">
    <property type="protein sequence ID" value="KAJ2926482.1"/>
    <property type="molecule type" value="Genomic_DNA"/>
</dbReference>
<evidence type="ECO:0000256" key="1">
    <source>
        <dbReference type="SAM" id="MobiDB-lite"/>
    </source>
</evidence>
<protein>
    <submittedName>
        <fullName evidence="2">Uncharacterized protein</fullName>
    </submittedName>
</protein>
<proteinExistence type="predicted"/>
<name>A0A9W8ME50_9AGAR</name>
<evidence type="ECO:0000313" key="3">
    <source>
        <dbReference type="Proteomes" id="UP001140091"/>
    </source>
</evidence>